<accession>A0ABQ2PTH9</accession>
<gene>
    <name evidence="1" type="ORF">GCM10010971_41010</name>
</gene>
<organism evidence="1 2">
    <name type="scientific">Silvimonas amylolytica</name>
    <dbReference type="NCBI Taxonomy" id="449663"/>
    <lineage>
        <taxon>Bacteria</taxon>
        <taxon>Pseudomonadati</taxon>
        <taxon>Pseudomonadota</taxon>
        <taxon>Betaproteobacteria</taxon>
        <taxon>Neisseriales</taxon>
        <taxon>Chitinibacteraceae</taxon>
        <taxon>Silvimonas</taxon>
    </lineage>
</organism>
<evidence type="ECO:0000313" key="1">
    <source>
        <dbReference type="EMBL" id="GGP28282.1"/>
    </source>
</evidence>
<dbReference type="Proteomes" id="UP000621859">
    <property type="component" value="Unassembled WGS sequence"/>
</dbReference>
<reference evidence="2" key="1">
    <citation type="journal article" date="2019" name="Int. J. Syst. Evol. Microbiol.">
        <title>The Global Catalogue of Microorganisms (GCM) 10K type strain sequencing project: providing services to taxonomists for standard genome sequencing and annotation.</title>
        <authorList>
            <consortium name="The Broad Institute Genomics Platform"/>
            <consortium name="The Broad Institute Genome Sequencing Center for Infectious Disease"/>
            <person name="Wu L."/>
            <person name="Ma J."/>
        </authorList>
    </citation>
    <scope>NUCLEOTIDE SEQUENCE [LARGE SCALE GENOMIC DNA]</scope>
    <source>
        <strain evidence="2">CGMCC 1.8860</strain>
    </source>
</reference>
<dbReference type="EMBL" id="BMLY01000012">
    <property type="protein sequence ID" value="GGP28282.1"/>
    <property type="molecule type" value="Genomic_DNA"/>
</dbReference>
<comment type="caution">
    <text evidence="1">The sequence shown here is derived from an EMBL/GenBank/DDBJ whole genome shotgun (WGS) entry which is preliminary data.</text>
</comment>
<proteinExistence type="predicted"/>
<name>A0ABQ2PTH9_9NEIS</name>
<evidence type="ECO:0000313" key="2">
    <source>
        <dbReference type="Proteomes" id="UP000621859"/>
    </source>
</evidence>
<protein>
    <submittedName>
        <fullName evidence="1">Uncharacterized protein</fullName>
    </submittedName>
</protein>
<sequence>MQPIHRFDGHAGADGDATGKEMECTAYYSGFRDTPDIQYRRDGPEWPQAATKTQFIRTTHSQGY</sequence>
<keyword evidence="2" id="KW-1185">Reference proteome</keyword>